<feature type="transmembrane region" description="Helical" evidence="8">
    <location>
        <begin position="673"/>
        <end position="693"/>
    </location>
</feature>
<name>A0A4S4MST2_9APHY</name>
<feature type="domain" description="Glucose-methanol-choline oxidoreductase N-terminal" evidence="10">
    <location>
        <begin position="319"/>
        <end position="333"/>
    </location>
</feature>
<dbReference type="PROSITE" id="PS00624">
    <property type="entry name" value="GMC_OXRED_2"/>
    <property type="match status" value="1"/>
</dbReference>
<evidence type="ECO:0000256" key="2">
    <source>
        <dbReference type="ARBA" id="ARBA00010790"/>
    </source>
</evidence>
<comment type="cofactor">
    <cofactor evidence="1 7">
        <name>FAD</name>
        <dbReference type="ChEBI" id="CHEBI:57692"/>
    </cofactor>
</comment>
<keyword evidence="9" id="KW-0732">Signal</keyword>
<dbReference type="Pfam" id="PF05199">
    <property type="entry name" value="GMC_oxred_C"/>
    <property type="match status" value="1"/>
</dbReference>
<dbReference type="SUPFAM" id="SSF54373">
    <property type="entry name" value="FAD-linked reductases, C-terminal domain"/>
    <property type="match status" value="1"/>
</dbReference>
<dbReference type="Proteomes" id="UP000308730">
    <property type="component" value="Unassembled WGS sequence"/>
</dbReference>
<dbReference type="PANTHER" id="PTHR11552">
    <property type="entry name" value="GLUCOSE-METHANOL-CHOLINE GMC OXIDOREDUCTASE"/>
    <property type="match status" value="1"/>
</dbReference>
<protein>
    <recommendedName>
        <fullName evidence="10">Glucose-methanol-choline oxidoreductase N-terminal domain-containing protein</fullName>
    </recommendedName>
</protein>
<evidence type="ECO:0000256" key="1">
    <source>
        <dbReference type="ARBA" id="ARBA00001974"/>
    </source>
</evidence>
<keyword evidence="12" id="KW-1185">Reference proteome</keyword>
<keyword evidence="8" id="KW-1133">Transmembrane helix</keyword>
<evidence type="ECO:0000256" key="4">
    <source>
        <dbReference type="ARBA" id="ARBA00022827"/>
    </source>
</evidence>
<dbReference type="AlphaFoldDB" id="A0A4S4MST2"/>
<keyword evidence="4 7" id="KW-0274">FAD</keyword>
<proteinExistence type="inferred from homology"/>
<keyword evidence="5" id="KW-0560">Oxidoreductase</keyword>
<dbReference type="InterPro" id="IPR007867">
    <property type="entry name" value="GMC_OxRtase_C"/>
</dbReference>
<evidence type="ECO:0000256" key="3">
    <source>
        <dbReference type="ARBA" id="ARBA00022630"/>
    </source>
</evidence>
<dbReference type="PIRSF" id="PIRSF000137">
    <property type="entry name" value="Alcohol_oxidase"/>
    <property type="match status" value="1"/>
</dbReference>
<dbReference type="OrthoDB" id="269227at2759"/>
<evidence type="ECO:0000313" key="11">
    <source>
        <dbReference type="EMBL" id="THH29224.1"/>
    </source>
</evidence>
<accession>A0A4S4MST2</accession>
<sequence length="694" mass="73276">MRSIVLTTVSLSALALAFPHDEYDLHDLHIRNIVYNGQISDTYDFVIAGGGTAGLVLAARLSEDINTTVLVLEAGDTGDAVKSSIDIPGNAYYSSLLGSSYDWNYQTVPQPNAGKRSLPWPRGKLLGGSSAVNGLYLVRPSKLEVDAWSTLIPNGDTWDWSNLFDNMKKSENFTAPTADIQAAGSIMYDPSSHGSTGPLHSSYPGYIVPVVGNWTQTLEDIGIPRTADANGGDGWGAFIATSSINPTNWTRSYSRSAYIDPLPPRSNLDILANATVTRLVFASNSTTGNLTASQVEYAITRDAPRQLINVRKEVILAGGTVGSPHILMVSGVGPQDVLEAAGVTVNVELPGVGQHLQDHISTQVVFNASTDTAASLKAGSATNLPNGQSSPFLSFINSATAYANITDLFGFDFAPTFEAEVASSLQTSRNTIVPSQYEQVRLGYEAIFNSTLALMNSPIGQIELLLSLTGTAVGGDQSIAIQAALQHPFSHGRIYIQTNSTFDYPVIDPQYLTHSADLTALREGLKLARKIGQTAPLSLALTDEIMPGPSVSSDTDWETWLAGQIGTEYHPSCSCAMLPEAQGGVVDANLKVYGLANVRVADASVFPIEFAAHLQAPTYGLAEQAANVIRATYNGVALSDAASATPPSATSTVSVSTNAPARSASSSIASASVQSWCVVLTGLVAGAFSLLFLF</sequence>
<dbReference type="Gene3D" id="3.50.50.60">
    <property type="entry name" value="FAD/NAD(P)-binding domain"/>
    <property type="match status" value="1"/>
</dbReference>
<comment type="similarity">
    <text evidence="2">Belongs to the GMC oxidoreductase family.</text>
</comment>
<dbReference type="Gene3D" id="4.10.450.10">
    <property type="entry name" value="Glucose Oxidase, domain 2"/>
    <property type="match status" value="1"/>
</dbReference>
<evidence type="ECO:0000256" key="5">
    <source>
        <dbReference type="ARBA" id="ARBA00023002"/>
    </source>
</evidence>
<dbReference type="PANTHER" id="PTHR11552:SF218">
    <property type="entry name" value="GLUCOSE-METHANOL-CHOLINE OXIDOREDUCTASE N-TERMINAL DOMAIN-CONTAINING PROTEIN"/>
    <property type="match status" value="1"/>
</dbReference>
<dbReference type="EMBL" id="SGPM01000134">
    <property type="protein sequence ID" value="THH29224.1"/>
    <property type="molecule type" value="Genomic_DNA"/>
</dbReference>
<comment type="caution">
    <text evidence="11">The sequence shown here is derived from an EMBL/GenBank/DDBJ whole genome shotgun (WGS) entry which is preliminary data.</text>
</comment>
<evidence type="ECO:0000256" key="8">
    <source>
        <dbReference type="SAM" id="Phobius"/>
    </source>
</evidence>
<dbReference type="GO" id="GO:0016614">
    <property type="term" value="F:oxidoreductase activity, acting on CH-OH group of donors"/>
    <property type="evidence" value="ECO:0007669"/>
    <property type="project" value="InterPro"/>
</dbReference>
<keyword evidence="8" id="KW-0472">Membrane</keyword>
<dbReference type="InterPro" id="IPR036188">
    <property type="entry name" value="FAD/NAD-bd_sf"/>
</dbReference>
<feature type="active site" description="Proton acceptor" evidence="6">
    <location>
        <position position="613"/>
    </location>
</feature>
<dbReference type="Gene3D" id="3.30.560.10">
    <property type="entry name" value="Glucose Oxidase, domain 3"/>
    <property type="match status" value="1"/>
</dbReference>
<feature type="chain" id="PRO_5020565186" description="Glucose-methanol-choline oxidoreductase N-terminal domain-containing protein" evidence="9">
    <location>
        <begin position="18"/>
        <end position="694"/>
    </location>
</feature>
<keyword evidence="3" id="KW-0285">Flavoprotein</keyword>
<dbReference type="InterPro" id="IPR012132">
    <property type="entry name" value="GMC_OxRdtase"/>
</dbReference>
<evidence type="ECO:0000256" key="6">
    <source>
        <dbReference type="PIRSR" id="PIRSR000137-1"/>
    </source>
</evidence>
<dbReference type="GO" id="GO:0050660">
    <property type="term" value="F:flavin adenine dinucleotide binding"/>
    <property type="evidence" value="ECO:0007669"/>
    <property type="project" value="InterPro"/>
</dbReference>
<evidence type="ECO:0000259" key="10">
    <source>
        <dbReference type="PROSITE" id="PS00624"/>
    </source>
</evidence>
<keyword evidence="8" id="KW-0812">Transmembrane</keyword>
<dbReference type="SUPFAM" id="SSF51905">
    <property type="entry name" value="FAD/NAD(P)-binding domain"/>
    <property type="match status" value="1"/>
</dbReference>
<gene>
    <name evidence="11" type="ORF">EUX98_g4966</name>
</gene>
<dbReference type="Pfam" id="PF00732">
    <property type="entry name" value="GMC_oxred_N"/>
    <property type="match status" value="1"/>
</dbReference>
<dbReference type="InterPro" id="IPR027424">
    <property type="entry name" value="Glucose_Oxidase_domain_2"/>
</dbReference>
<dbReference type="InterPro" id="IPR000172">
    <property type="entry name" value="GMC_OxRdtase_N"/>
</dbReference>
<feature type="signal peptide" evidence="9">
    <location>
        <begin position="1"/>
        <end position="17"/>
    </location>
</feature>
<reference evidence="11 12" key="1">
    <citation type="submission" date="2019-02" db="EMBL/GenBank/DDBJ databases">
        <title>Genome sequencing of the rare red list fungi Antrodiella citrinella (Flaviporus citrinellus).</title>
        <authorList>
            <person name="Buettner E."/>
            <person name="Kellner H."/>
        </authorList>
    </citation>
    <scope>NUCLEOTIDE SEQUENCE [LARGE SCALE GENOMIC DNA]</scope>
    <source>
        <strain evidence="11 12">DSM 108506</strain>
    </source>
</reference>
<feature type="binding site" evidence="7">
    <location>
        <position position="276"/>
    </location>
    <ligand>
        <name>FAD</name>
        <dbReference type="ChEBI" id="CHEBI:57692"/>
    </ligand>
</feature>
<evidence type="ECO:0000256" key="7">
    <source>
        <dbReference type="PIRSR" id="PIRSR000137-2"/>
    </source>
</evidence>
<evidence type="ECO:0000313" key="12">
    <source>
        <dbReference type="Proteomes" id="UP000308730"/>
    </source>
</evidence>
<feature type="active site" description="Proton donor" evidence="6">
    <location>
        <position position="570"/>
    </location>
</feature>
<organism evidence="11 12">
    <name type="scientific">Antrodiella citrinella</name>
    <dbReference type="NCBI Taxonomy" id="2447956"/>
    <lineage>
        <taxon>Eukaryota</taxon>
        <taxon>Fungi</taxon>
        <taxon>Dikarya</taxon>
        <taxon>Basidiomycota</taxon>
        <taxon>Agaricomycotina</taxon>
        <taxon>Agaricomycetes</taxon>
        <taxon>Polyporales</taxon>
        <taxon>Steccherinaceae</taxon>
        <taxon>Antrodiella</taxon>
    </lineage>
</organism>
<evidence type="ECO:0000256" key="9">
    <source>
        <dbReference type="SAM" id="SignalP"/>
    </source>
</evidence>